<dbReference type="GO" id="GO:0005975">
    <property type="term" value="P:carbohydrate metabolic process"/>
    <property type="evidence" value="ECO:0007669"/>
    <property type="project" value="InterPro"/>
</dbReference>
<reference evidence="3" key="1">
    <citation type="journal article" date="2015" name="MBio">
        <title>Genome-Resolved Metagenomic Analysis Reveals Roles for Candidate Phyla and Other Microbial Community Members in Biogeochemical Transformations in Oil Reservoirs.</title>
        <authorList>
            <person name="Hu P."/>
            <person name="Tom L."/>
            <person name="Singh A."/>
            <person name="Thomas B.C."/>
            <person name="Baker B.J."/>
            <person name="Piceno Y.M."/>
            <person name="Andersen G.L."/>
            <person name="Banfield J.F."/>
        </authorList>
    </citation>
    <scope>NUCLEOTIDE SEQUENCE [LARGE SCALE GENOMIC DNA]</scope>
</reference>
<gene>
    <name evidence="2" type="ORF">XE02_1311</name>
</gene>
<organism evidence="2 3">
    <name type="scientific">Mesotoga infera</name>
    <dbReference type="NCBI Taxonomy" id="1236046"/>
    <lineage>
        <taxon>Bacteria</taxon>
        <taxon>Thermotogati</taxon>
        <taxon>Thermotogota</taxon>
        <taxon>Thermotogae</taxon>
        <taxon>Kosmotogales</taxon>
        <taxon>Kosmotogaceae</taxon>
        <taxon>Mesotoga</taxon>
    </lineage>
</organism>
<dbReference type="InterPro" id="IPR011613">
    <property type="entry name" value="GH15-like"/>
</dbReference>
<evidence type="ECO:0000313" key="3">
    <source>
        <dbReference type="Proteomes" id="UP000055014"/>
    </source>
</evidence>
<keyword evidence="2" id="KW-0378">Hydrolase</keyword>
<sequence length="338" mass="38795">MDLLERSIKIIEENQSKAGSYVASPNFSQYGYCWFRDGSFTAHAMQKAGKKESAEKFIRWGLNVLKRYRHSLEEATFGSRSDLSILLPTRYTLDGFVSEDDWTNAQSDGYGTFLWIVAENSQLLDESDLEICDLCAKYLEGVWEIPCYDVWEEFPTMIHTSTLLSIVAGLKSIEGVINRQTKWKKILDFILKELTYDGRLKKSTALDSVDSSLIWASYPFRLFDSDSLLMKRTEKAIIDDLYCDGGLKRYNRDTYYGGGSWVLLSAYLAGHLKLNGENTVSEEIRKWIEKNVDTNSSLPEQIPEHLIDSKMYEPWVKKWGDIASPLIWSHAAYVDMLL</sequence>
<proteinExistence type="predicted"/>
<dbReference type="GO" id="GO:0004553">
    <property type="term" value="F:hydrolase activity, hydrolyzing O-glycosyl compounds"/>
    <property type="evidence" value="ECO:0007669"/>
    <property type="project" value="UniProtKB-ARBA"/>
</dbReference>
<dbReference type="Gene3D" id="1.50.10.10">
    <property type="match status" value="1"/>
</dbReference>
<comment type="caution">
    <text evidence="2">The sequence shown here is derived from an EMBL/GenBank/DDBJ whole genome shotgun (WGS) entry which is preliminary data.</text>
</comment>
<dbReference type="InterPro" id="IPR012341">
    <property type="entry name" value="6hp_glycosidase-like_sf"/>
</dbReference>
<name>A0A101I322_9BACT</name>
<dbReference type="Pfam" id="PF00723">
    <property type="entry name" value="Glyco_hydro_15"/>
    <property type="match status" value="1"/>
</dbReference>
<protein>
    <submittedName>
        <fullName evidence="2">Glycoside hydrolase 15-related</fullName>
    </submittedName>
</protein>
<evidence type="ECO:0000259" key="1">
    <source>
        <dbReference type="Pfam" id="PF00723"/>
    </source>
</evidence>
<evidence type="ECO:0000313" key="2">
    <source>
        <dbReference type="EMBL" id="KUK87313.1"/>
    </source>
</evidence>
<dbReference type="SUPFAM" id="SSF48208">
    <property type="entry name" value="Six-hairpin glycosidases"/>
    <property type="match status" value="1"/>
</dbReference>
<accession>A0A101I322</accession>
<dbReference type="EMBL" id="LGGW01000149">
    <property type="protein sequence ID" value="KUK87313.1"/>
    <property type="molecule type" value="Genomic_DNA"/>
</dbReference>
<dbReference type="PANTHER" id="PTHR31616">
    <property type="entry name" value="TREHALASE"/>
    <property type="match status" value="1"/>
</dbReference>
<dbReference type="InterPro" id="IPR008928">
    <property type="entry name" value="6-hairpin_glycosidase_sf"/>
</dbReference>
<dbReference type="Proteomes" id="UP000055014">
    <property type="component" value="Unassembled WGS sequence"/>
</dbReference>
<dbReference type="PANTHER" id="PTHR31616:SF0">
    <property type="entry name" value="GLUCAN 1,4-ALPHA-GLUCOSIDASE"/>
    <property type="match status" value="1"/>
</dbReference>
<feature type="domain" description="GH15-like" evidence="1">
    <location>
        <begin position="8"/>
        <end position="301"/>
    </location>
</feature>
<dbReference type="AlphaFoldDB" id="A0A101I322"/>
<dbReference type="PATRIC" id="fig|1236046.5.peg.1259"/>